<dbReference type="EMBL" id="AGBF01000159">
    <property type="protein sequence ID" value="EGX56223.1"/>
    <property type="molecule type" value="Genomic_DNA"/>
</dbReference>
<evidence type="ECO:0000256" key="2">
    <source>
        <dbReference type="PROSITE-ProRule" id="PRU00335"/>
    </source>
</evidence>
<reference evidence="4 5" key="1">
    <citation type="submission" date="2011-08" db="EMBL/GenBank/DDBJ databases">
        <authorList>
            <person name="Lin Y."/>
            <person name="Hao X."/>
            <person name="Johnstone L."/>
            <person name="Miller S.J."/>
            <person name="Wei G."/>
            <person name="Rensing C."/>
        </authorList>
    </citation>
    <scope>NUCLEOTIDE SEQUENCE [LARGE SCALE GENOMIC DNA]</scope>
    <source>
        <strain evidence="4 5">K42</strain>
    </source>
</reference>
<evidence type="ECO:0000259" key="3">
    <source>
        <dbReference type="PROSITE" id="PS50977"/>
    </source>
</evidence>
<dbReference type="RefSeq" id="WP_007501857.1">
    <property type="nucleotide sequence ID" value="NZ_AGBF01000159.1"/>
</dbReference>
<dbReference type="OrthoDB" id="5177743at2"/>
<dbReference type="SUPFAM" id="SSF46689">
    <property type="entry name" value="Homeodomain-like"/>
    <property type="match status" value="1"/>
</dbReference>
<dbReference type="PROSITE" id="PS50977">
    <property type="entry name" value="HTH_TETR_2"/>
    <property type="match status" value="1"/>
</dbReference>
<dbReference type="InterPro" id="IPR001647">
    <property type="entry name" value="HTH_TetR"/>
</dbReference>
<dbReference type="InterPro" id="IPR009057">
    <property type="entry name" value="Homeodomain-like_sf"/>
</dbReference>
<proteinExistence type="predicted"/>
<dbReference type="Proteomes" id="UP000004217">
    <property type="component" value="Unassembled WGS sequence"/>
</dbReference>
<dbReference type="AlphaFoldDB" id="G2GJV7"/>
<protein>
    <recommendedName>
        <fullName evidence="3">HTH tetR-type domain-containing protein</fullName>
    </recommendedName>
</protein>
<evidence type="ECO:0000256" key="1">
    <source>
        <dbReference type="ARBA" id="ARBA00023125"/>
    </source>
</evidence>
<feature type="domain" description="HTH tetR-type" evidence="3">
    <location>
        <begin position="9"/>
        <end position="69"/>
    </location>
</feature>
<dbReference type="Gene3D" id="1.10.357.10">
    <property type="entry name" value="Tetracycline Repressor, domain 2"/>
    <property type="match status" value="1"/>
</dbReference>
<keyword evidence="1 2" id="KW-0238">DNA-binding</keyword>
<evidence type="ECO:0000313" key="5">
    <source>
        <dbReference type="Proteomes" id="UP000004217"/>
    </source>
</evidence>
<evidence type="ECO:0000313" key="4">
    <source>
        <dbReference type="EMBL" id="EGX56223.1"/>
    </source>
</evidence>
<organism evidence="4 5">
    <name type="scientific">Streptomyces zinciresistens K42</name>
    <dbReference type="NCBI Taxonomy" id="700597"/>
    <lineage>
        <taxon>Bacteria</taxon>
        <taxon>Bacillati</taxon>
        <taxon>Actinomycetota</taxon>
        <taxon>Actinomycetes</taxon>
        <taxon>Kitasatosporales</taxon>
        <taxon>Streptomycetaceae</taxon>
        <taxon>Streptomyces</taxon>
    </lineage>
</organism>
<feature type="DNA-binding region" description="H-T-H motif" evidence="2">
    <location>
        <begin position="32"/>
        <end position="51"/>
    </location>
</feature>
<name>G2GJV7_9ACTN</name>
<dbReference type="GO" id="GO:0003677">
    <property type="term" value="F:DNA binding"/>
    <property type="evidence" value="ECO:0007669"/>
    <property type="project" value="UniProtKB-UniRule"/>
</dbReference>
<sequence>MPPRTASPSARRTELLEAAYEYALLNGLTDLSLRPLAEAIGSSTRVLMFLFGNKDGLVRALLERARAEELTLLAGLRRPERPVGLATAARGVWAWLAADEHRPVLRLWAETYARSLVDPDGPWAGFARSTVEDWLDVLAACQPQTERDAEEAAVRRTLTLAVLRGALLDLLATGDESRVTAAVHQHLALLHGPGQTRD</sequence>
<gene>
    <name evidence="4" type="ORF">SZN_28998</name>
</gene>
<keyword evidence="5" id="KW-1185">Reference proteome</keyword>
<accession>G2GJV7</accession>
<comment type="caution">
    <text evidence="4">The sequence shown here is derived from an EMBL/GenBank/DDBJ whole genome shotgun (WGS) entry which is preliminary data.</text>
</comment>
<dbReference type="PATRIC" id="fig|700597.3.peg.5691"/>